<name>A0A6A5WN74_9PLEO</name>
<dbReference type="Pfam" id="PF00122">
    <property type="entry name" value="E1-E2_ATPase"/>
    <property type="match status" value="1"/>
</dbReference>
<evidence type="ECO:0000256" key="2">
    <source>
        <dbReference type="SAM" id="Phobius"/>
    </source>
</evidence>
<dbReference type="Pfam" id="PF00690">
    <property type="entry name" value="Cation_ATPase_N"/>
    <property type="match status" value="1"/>
</dbReference>
<keyword evidence="2" id="KW-0812">Transmembrane</keyword>
<dbReference type="SUPFAM" id="SSF81653">
    <property type="entry name" value="Calcium ATPase, transduction domain A"/>
    <property type="match status" value="1"/>
</dbReference>
<dbReference type="AlphaFoldDB" id="A0A6A5WN74"/>
<organism evidence="4 5">
    <name type="scientific">Amniculicola lignicola CBS 123094</name>
    <dbReference type="NCBI Taxonomy" id="1392246"/>
    <lineage>
        <taxon>Eukaryota</taxon>
        <taxon>Fungi</taxon>
        <taxon>Dikarya</taxon>
        <taxon>Ascomycota</taxon>
        <taxon>Pezizomycotina</taxon>
        <taxon>Dothideomycetes</taxon>
        <taxon>Pleosporomycetidae</taxon>
        <taxon>Pleosporales</taxon>
        <taxon>Amniculicolaceae</taxon>
        <taxon>Amniculicola</taxon>
    </lineage>
</organism>
<dbReference type="InterPro" id="IPR059000">
    <property type="entry name" value="ATPase_P-type_domA"/>
</dbReference>
<feature type="region of interest" description="Disordered" evidence="1">
    <location>
        <begin position="219"/>
        <end position="249"/>
    </location>
</feature>
<dbReference type="OrthoDB" id="3925051at2759"/>
<dbReference type="InterPro" id="IPR008250">
    <property type="entry name" value="ATPase_P-typ_transduc_dom_A_sf"/>
</dbReference>
<proteinExistence type="predicted"/>
<dbReference type="Proteomes" id="UP000799779">
    <property type="component" value="Unassembled WGS sequence"/>
</dbReference>
<evidence type="ECO:0000259" key="3">
    <source>
        <dbReference type="SMART" id="SM00831"/>
    </source>
</evidence>
<dbReference type="SMART" id="SM00831">
    <property type="entry name" value="Cation_ATPase_N"/>
    <property type="match status" value="1"/>
</dbReference>
<keyword evidence="2" id="KW-0472">Membrane</keyword>
<evidence type="ECO:0000313" key="4">
    <source>
        <dbReference type="EMBL" id="KAF2002468.1"/>
    </source>
</evidence>
<keyword evidence="2" id="KW-1133">Transmembrane helix</keyword>
<sequence>MDEYTALQKYIMLYRDPRSVSEAAARGDGEDAKKSEPWWAFWRSGTSPNAQPQDQGVVPDSWLDTDIRRGIAASEVEPRRKRFGWNEITTEKENMLKKFLGFFTGPILYVMEIAALLAAGLADWVDFGVICGILLLNAIVGWYQEKAAADVVASLKGDIAMKATLVRDGEEQSILAREIVPGDIIILEEGQTCPADCRLICNYDSPDDFATYLKMKEEDMFSDESEPDDEKEGDDYDEENPITQGHPLVACDQSAITGESLAVDKYIS</sequence>
<evidence type="ECO:0000313" key="5">
    <source>
        <dbReference type="Proteomes" id="UP000799779"/>
    </source>
</evidence>
<dbReference type="Gene3D" id="2.70.150.10">
    <property type="entry name" value="Calcium-transporting ATPase, cytoplasmic transduction domain A"/>
    <property type="match status" value="1"/>
</dbReference>
<dbReference type="PANTHER" id="PTHR42861">
    <property type="entry name" value="CALCIUM-TRANSPORTING ATPASE"/>
    <property type="match status" value="1"/>
</dbReference>
<dbReference type="InterPro" id="IPR004014">
    <property type="entry name" value="ATPase_P-typ_cation-transptr_N"/>
</dbReference>
<feature type="transmembrane region" description="Helical" evidence="2">
    <location>
        <begin position="99"/>
        <end position="118"/>
    </location>
</feature>
<evidence type="ECO:0000256" key="1">
    <source>
        <dbReference type="SAM" id="MobiDB-lite"/>
    </source>
</evidence>
<protein>
    <submittedName>
        <fullName evidence="4">Calcium ATPase</fullName>
    </submittedName>
</protein>
<dbReference type="SUPFAM" id="SSF81665">
    <property type="entry name" value="Calcium ATPase, transmembrane domain M"/>
    <property type="match status" value="1"/>
</dbReference>
<dbReference type="InterPro" id="IPR023298">
    <property type="entry name" value="ATPase_P-typ_TM_dom_sf"/>
</dbReference>
<keyword evidence="5" id="KW-1185">Reference proteome</keyword>
<gene>
    <name evidence="4" type="ORF">P154DRAFT_430845</name>
</gene>
<feature type="compositionally biased region" description="Acidic residues" evidence="1">
    <location>
        <begin position="220"/>
        <end position="240"/>
    </location>
</feature>
<reference evidence="4" key="1">
    <citation type="journal article" date="2020" name="Stud. Mycol.">
        <title>101 Dothideomycetes genomes: a test case for predicting lifestyles and emergence of pathogens.</title>
        <authorList>
            <person name="Haridas S."/>
            <person name="Albert R."/>
            <person name="Binder M."/>
            <person name="Bloem J."/>
            <person name="Labutti K."/>
            <person name="Salamov A."/>
            <person name="Andreopoulos B."/>
            <person name="Baker S."/>
            <person name="Barry K."/>
            <person name="Bills G."/>
            <person name="Bluhm B."/>
            <person name="Cannon C."/>
            <person name="Castanera R."/>
            <person name="Culley D."/>
            <person name="Daum C."/>
            <person name="Ezra D."/>
            <person name="Gonzalez J."/>
            <person name="Henrissat B."/>
            <person name="Kuo A."/>
            <person name="Liang C."/>
            <person name="Lipzen A."/>
            <person name="Lutzoni F."/>
            <person name="Magnuson J."/>
            <person name="Mondo S."/>
            <person name="Nolan M."/>
            <person name="Ohm R."/>
            <person name="Pangilinan J."/>
            <person name="Park H.-J."/>
            <person name="Ramirez L."/>
            <person name="Alfaro M."/>
            <person name="Sun H."/>
            <person name="Tritt A."/>
            <person name="Yoshinaga Y."/>
            <person name="Zwiers L.-H."/>
            <person name="Turgeon B."/>
            <person name="Goodwin S."/>
            <person name="Spatafora J."/>
            <person name="Crous P."/>
            <person name="Grigoriev I."/>
        </authorList>
    </citation>
    <scope>NUCLEOTIDE SEQUENCE</scope>
    <source>
        <strain evidence="4">CBS 123094</strain>
    </source>
</reference>
<dbReference type="GO" id="GO:0006811">
    <property type="term" value="P:monoatomic ion transport"/>
    <property type="evidence" value="ECO:0007669"/>
    <property type="project" value="UniProtKB-ARBA"/>
</dbReference>
<feature type="domain" description="Cation-transporting P-type ATPase N-terminal" evidence="3">
    <location>
        <begin position="54"/>
        <end position="123"/>
    </location>
</feature>
<dbReference type="EMBL" id="ML977577">
    <property type="protein sequence ID" value="KAF2002468.1"/>
    <property type="molecule type" value="Genomic_DNA"/>
</dbReference>
<accession>A0A6A5WN74</accession>
<feature type="transmembrane region" description="Helical" evidence="2">
    <location>
        <begin position="124"/>
        <end position="143"/>
    </location>
</feature>